<evidence type="ECO:0000256" key="3">
    <source>
        <dbReference type="ARBA" id="ARBA00022679"/>
    </source>
</evidence>
<dbReference type="GO" id="GO:0005507">
    <property type="term" value="F:copper ion binding"/>
    <property type="evidence" value="ECO:0007669"/>
    <property type="project" value="TreeGrafter"/>
</dbReference>
<evidence type="ECO:0000256" key="1">
    <source>
        <dbReference type="ARBA" id="ARBA00000553"/>
    </source>
</evidence>
<evidence type="ECO:0000256" key="4">
    <source>
        <dbReference type="ARBA" id="ARBA00022723"/>
    </source>
</evidence>
<dbReference type="GO" id="GO:0016787">
    <property type="term" value="F:hydrolase activity"/>
    <property type="evidence" value="ECO:0007669"/>
    <property type="project" value="UniProtKB-KW"/>
</dbReference>
<gene>
    <name evidence="11" type="primary">pgeF</name>
    <name evidence="11" type="ORF">DNK49_11015</name>
</gene>
<evidence type="ECO:0000256" key="2">
    <source>
        <dbReference type="ARBA" id="ARBA00007353"/>
    </source>
</evidence>
<reference evidence="11 12" key="1">
    <citation type="submission" date="2018-06" db="EMBL/GenBank/DDBJ databases">
        <title>Azoarcus communis strain SWub3 genome.</title>
        <authorList>
            <person name="Zorraquino Salvo V."/>
            <person name="Toubiana D."/>
            <person name="Blumwald E."/>
        </authorList>
    </citation>
    <scope>NUCLEOTIDE SEQUENCE [LARGE SCALE GENOMIC DNA]</scope>
    <source>
        <strain evidence="11 12">SWub3</strain>
    </source>
</reference>
<name>A0A323UVX9_9RHOO</name>
<dbReference type="Gene3D" id="3.60.140.10">
    <property type="entry name" value="CNF1/YfiH-like putative cysteine hydrolases"/>
    <property type="match status" value="1"/>
</dbReference>
<dbReference type="AlphaFoldDB" id="A0A323UVX9"/>
<dbReference type="Proteomes" id="UP000248259">
    <property type="component" value="Unassembled WGS sequence"/>
</dbReference>
<evidence type="ECO:0000256" key="8">
    <source>
        <dbReference type="ARBA" id="ARBA00048968"/>
    </source>
</evidence>
<dbReference type="NCBIfam" id="TIGR00726">
    <property type="entry name" value="peptidoglycan editing factor PgeF"/>
    <property type="match status" value="1"/>
</dbReference>
<sequence length="248" mass="26247">MSIDQPLLPVIVPDWPAPRQVRALVTTRRGGVSVAPYDSLNLGLHVGDCAQSVAENRRRLRGLLPAEPVWLDQVHGRTVVDADHALGVHQADAAVARRSGVVCAVMTADCLPVLFCDDAGSVVGAAHAGWRGLAAGVLEATVAGMAVPSSCVLAWLGPAIGPAAFEVGDDVRDTFIADDPGAAEAFVGLAQPGKWLADIYALARRRLLRAGVVRVYGGGACTVGEPDRYYSFRRDQRTGRFASMVWLD</sequence>
<keyword evidence="5" id="KW-0378">Hydrolase</keyword>
<dbReference type="Pfam" id="PF02578">
    <property type="entry name" value="Cu-oxidase_4"/>
    <property type="match status" value="1"/>
</dbReference>
<keyword evidence="12" id="KW-1185">Reference proteome</keyword>
<accession>A0A323UVX9</accession>
<proteinExistence type="inferred from homology"/>
<comment type="catalytic activity">
    <reaction evidence="1">
        <text>inosine + phosphate = alpha-D-ribose 1-phosphate + hypoxanthine</text>
        <dbReference type="Rhea" id="RHEA:27646"/>
        <dbReference type="ChEBI" id="CHEBI:17368"/>
        <dbReference type="ChEBI" id="CHEBI:17596"/>
        <dbReference type="ChEBI" id="CHEBI:43474"/>
        <dbReference type="ChEBI" id="CHEBI:57720"/>
        <dbReference type="EC" id="2.4.2.1"/>
    </reaction>
    <physiologicalReaction direction="left-to-right" evidence="1">
        <dbReference type="Rhea" id="RHEA:27647"/>
    </physiologicalReaction>
</comment>
<dbReference type="PANTHER" id="PTHR30616">
    <property type="entry name" value="UNCHARACTERIZED PROTEIN YFIH"/>
    <property type="match status" value="1"/>
</dbReference>
<evidence type="ECO:0000256" key="7">
    <source>
        <dbReference type="ARBA" id="ARBA00047989"/>
    </source>
</evidence>
<comment type="catalytic activity">
    <reaction evidence="7">
        <text>adenosine + H2O + H(+) = inosine + NH4(+)</text>
        <dbReference type="Rhea" id="RHEA:24408"/>
        <dbReference type="ChEBI" id="CHEBI:15377"/>
        <dbReference type="ChEBI" id="CHEBI:15378"/>
        <dbReference type="ChEBI" id="CHEBI:16335"/>
        <dbReference type="ChEBI" id="CHEBI:17596"/>
        <dbReference type="ChEBI" id="CHEBI:28938"/>
        <dbReference type="EC" id="3.5.4.4"/>
    </reaction>
    <physiologicalReaction direction="left-to-right" evidence="7">
        <dbReference type="Rhea" id="RHEA:24409"/>
    </physiologicalReaction>
</comment>
<evidence type="ECO:0000256" key="10">
    <source>
        <dbReference type="RuleBase" id="RU361274"/>
    </source>
</evidence>
<dbReference type="SUPFAM" id="SSF64438">
    <property type="entry name" value="CNF1/YfiH-like putative cysteine hydrolases"/>
    <property type="match status" value="1"/>
</dbReference>
<evidence type="ECO:0000256" key="9">
    <source>
        <dbReference type="ARBA" id="ARBA00049893"/>
    </source>
</evidence>
<evidence type="ECO:0000313" key="12">
    <source>
        <dbReference type="Proteomes" id="UP000248259"/>
    </source>
</evidence>
<keyword evidence="3" id="KW-0808">Transferase</keyword>
<dbReference type="EMBL" id="QKOE01000006">
    <property type="protein sequence ID" value="PZA16634.1"/>
    <property type="molecule type" value="Genomic_DNA"/>
</dbReference>
<organism evidence="11 12">
    <name type="scientific">Parazoarcus communis SWub3 = DSM 12120</name>
    <dbReference type="NCBI Taxonomy" id="1121029"/>
    <lineage>
        <taxon>Bacteria</taxon>
        <taxon>Pseudomonadati</taxon>
        <taxon>Pseudomonadota</taxon>
        <taxon>Betaproteobacteria</taxon>
        <taxon>Rhodocyclales</taxon>
        <taxon>Zoogloeaceae</taxon>
        <taxon>Parazoarcus</taxon>
    </lineage>
</organism>
<dbReference type="CDD" id="cd16833">
    <property type="entry name" value="YfiH"/>
    <property type="match status" value="1"/>
</dbReference>
<dbReference type="PANTHER" id="PTHR30616:SF2">
    <property type="entry name" value="PURINE NUCLEOSIDE PHOSPHORYLASE LACC1"/>
    <property type="match status" value="1"/>
</dbReference>
<dbReference type="OrthoDB" id="4279at2"/>
<keyword evidence="6" id="KW-0862">Zinc</keyword>
<comment type="caution">
    <text evidence="11">The sequence shown here is derived from an EMBL/GenBank/DDBJ whole genome shotgun (WGS) entry which is preliminary data.</text>
</comment>
<protein>
    <recommendedName>
        <fullName evidence="10">Purine nucleoside phosphorylase</fullName>
    </recommendedName>
</protein>
<evidence type="ECO:0000256" key="5">
    <source>
        <dbReference type="ARBA" id="ARBA00022801"/>
    </source>
</evidence>
<keyword evidence="4" id="KW-0479">Metal-binding</keyword>
<dbReference type="GO" id="GO:0017061">
    <property type="term" value="F:S-methyl-5-thioadenosine phosphorylase activity"/>
    <property type="evidence" value="ECO:0007669"/>
    <property type="project" value="UniProtKB-EC"/>
</dbReference>
<comment type="similarity">
    <text evidence="2 10">Belongs to the purine nucleoside phosphorylase YfiH/LACC1 family.</text>
</comment>
<dbReference type="InterPro" id="IPR038371">
    <property type="entry name" value="Cu_polyphenol_OxRdtase_sf"/>
</dbReference>
<dbReference type="RefSeq" id="WP_110524457.1">
    <property type="nucleotide sequence ID" value="NZ_QKOE01000006.1"/>
</dbReference>
<dbReference type="InterPro" id="IPR003730">
    <property type="entry name" value="Cu_polyphenol_OxRdtase"/>
</dbReference>
<evidence type="ECO:0000256" key="6">
    <source>
        <dbReference type="ARBA" id="ARBA00022833"/>
    </source>
</evidence>
<comment type="catalytic activity">
    <reaction evidence="9">
        <text>S-methyl-5'-thioadenosine + phosphate = 5-(methylsulfanyl)-alpha-D-ribose 1-phosphate + adenine</text>
        <dbReference type="Rhea" id="RHEA:11852"/>
        <dbReference type="ChEBI" id="CHEBI:16708"/>
        <dbReference type="ChEBI" id="CHEBI:17509"/>
        <dbReference type="ChEBI" id="CHEBI:43474"/>
        <dbReference type="ChEBI" id="CHEBI:58533"/>
        <dbReference type="EC" id="2.4.2.28"/>
    </reaction>
    <physiologicalReaction direction="left-to-right" evidence="9">
        <dbReference type="Rhea" id="RHEA:11853"/>
    </physiologicalReaction>
</comment>
<dbReference type="InterPro" id="IPR011324">
    <property type="entry name" value="Cytotoxic_necrot_fac-like_cat"/>
</dbReference>
<comment type="catalytic activity">
    <reaction evidence="8">
        <text>adenosine + phosphate = alpha-D-ribose 1-phosphate + adenine</text>
        <dbReference type="Rhea" id="RHEA:27642"/>
        <dbReference type="ChEBI" id="CHEBI:16335"/>
        <dbReference type="ChEBI" id="CHEBI:16708"/>
        <dbReference type="ChEBI" id="CHEBI:43474"/>
        <dbReference type="ChEBI" id="CHEBI:57720"/>
        <dbReference type="EC" id="2.4.2.1"/>
    </reaction>
    <physiologicalReaction direction="left-to-right" evidence="8">
        <dbReference type="Rhea" id="RHEA:27643"/>
    </physiologicalReaction>
</comment>
<evidence type="ECO:0000313" key="11">
    <source>
        <dbReference type="EMBL" id="PZA16634.1"/>
    </source>
</evidence>